<evidence type="ECO:0000313" key="2">
    <source>
        <dbReference type="EMBL" id="WTS18500.1"/>
    </source>
</evidence>
<reference evidence="2" key="1">
    <citation type="submission" date="2022-10" db="EMBL/GenBank/DDBJ databases">
        <title>The complete genomes of actinobacterial strains from the NBC collection.</title>
        <authorList>
            <person name="Joergensen T.S."/>
            <person name="Alvarez Arevalo M."/>
            <person name="Sterndorff E.B."/>
            <person name="Faurdal D."/>
            <person name="Vuksanovic O."/>
            <person name="Mourched A.-S."/>
            <person name="Charusanti P."/>
            <person name="Shaw S."/>
            <person name="Blin K."/>
            <person name="Weber T."/>
        </authorList>
    </citation>
    <scope>NUCLEOTIDE SEQUENCE</scope>
    <source>
        <strain evidence="2">NBC_00119</strain>
    </source>
</reference>
<organism evidence="2">
    <name type="scientific">Streptomyces sp. NBC_00119</name>
    <dbReference type="NCBI Taxonomy" id="2975659"/>
    <lineage>
        <taxon>Bacteria</taxon>
        <taxon>Bacillati</taxon>
        <taxon>Actinomycetota</taxon>
        <taxon>Actinomycetes</taxon>
        <taxon>Kitasatosporales</taxon>
        <taxon>Streptomycetaceae</taxon>
        <taxon>Streptomyces</taxon>
    </lineage>
</organism>
<name>A0AAU1UMM5_9ACTN</name>
<dbReference type="EMBL" id="CP108195">
    <property type="protein sequence ID" value="WTS09673.1"/>
    <property type="molecule type" value="Genomic_DNA"/>
</dbReference>
<accession>A0AAU1UMM5</accession>
<dbReference type="EMBL" id="CP108195">
    <property type="protein sequence ID" value="WTS18500.1"/>
    <property type="molecule type" value="Genomic_DNA"/>
</dbReference>
<evidence type="ECO:0000313" key="1">
    <source>
        <dbReference type="EMBL" id="WTS09673.1"/>
    </source>
</evidence>
<dbReference type="AlphaFoldDB" id="A0AAU1UMM5"/>
<protein>
    <submittedName>
        <fullName evidence="2">Uncharacterized protein</fullName>
    </submittedName>
</protein>
<gene>
    <name evidence="1" type="ORF">OHU69_00015</name>
    <name evidence="2" type="ORF">OHU69_50655</name>
</gene>
<proteinExistence type="predicted"/>
<sequence>MATRATPDEGVIALIQDTAPPPTPASSRYRCWLLRRLQKGALPCDRPDHAIAQAVLQPVSLANEQWDSTLISSITPHVLERLATLLQWRMPLQECCAELRHGRMEERAHFDLVEPFGASLVAPGLVYESITGSAHRAASRAVLWPASSCSTIRPWRRRAAGAVQWLHA</sequence>